<sequence length="90" mass="10456">MTAIYTLNHHLAIVSRHRVITTASALAVEKLRDSDRLNITEDKGKFPPPFTDFTYEIKSITSTYSDIKIKELTVRYGDEKISLRRLYRKP</sequence>
<dbReference type="Proteomes" id="UP000060487">
    <property type="component" value="Unassembled WGS sequence"/>
</dbReference>
<keyword evidence="2" id="KW-1185">Reference proteome</keyword>
<evidence type="ECO:0000313" key="1">
    <source>
        <dbReference type="EMBL" id="KWT92669.1"/>
    </source>
</evidence>
<protein>
    <submittedName>
        <fullName evidence="1">General secretion pathway protein GspI</fullName>
    </submittedName>
</protein>
<proteinExistence type="predicted"/>
<name>A0ABR5SJD6_9BACT</name>
<gene>
    <name evidence="1" type="ORF">ASN18_0500</name>
</gene>
<evidence type="ECO:0000313" key="2">
    <source>
        <dbReference type="Proteomes" id="UP000060487"/>
    </source>
</evidence>
<accession>A0ABR5SJD6</accession>
<comment type="caution">
    <text evidence="1">The sequence shown here is derived from an EMBL/GenBank/DDBJ whole genome shotgun (WGS) entry which is preliminary data.</text>
</comment>
<reference evidence="1 2" key="1">
    <citation type="submission" date="2015-11" db="EMBL/GenBank/DDBJ databases">
        <authorList>
            <person name="Lin W."/>
        </authorList>
    </citation>
    <scope>NUCLEOTIDE SEQUENCE [LARGE SCALE GENOMIC DNA]</scope>
    <source>
        <strain evidence="1 2">HCH-1</strain>
    </source>
</reference>
<dbReference type="EMBL" id="LNQR01000021">
    <property type="protein sequence ID" value="KWT92669.1"/>
    <property type="molecule type" value="Genomic_DNA"/>
</dbReference>
<organism evidence="1 2">
    <name type="scientific">Candidatus Magnetominusculus xianensis</name>
    <dbReference type="NCBI Taxonomy" id="1748249"/>
    <lineage>
        <taxon>Bacteria</taxon>
        <taxon>Pseudomonadati</taxon>
        <taxon>Nitrospirota</taxon>
        <taxon>Nitrospiria</taxon>
        <taxon>Nitrospirales</taxon>
        <taxon>Nitrospiraceae</taxon>
        <taxon>Candidatus Magnetominusculus</taxon>
    </lineage>
</organism>